<keyword evidence="3" id="KW-0808">Transferase</keyword>
<evidence type="ECO:0000259" key="10">
    <source>
        <dbReference type="PROSITE" id="PS50011"/>
    </source>
</evidence>
<dbReference type="PROSITE" id="PS50011">
    <property type="entry name" value="PROTEIN_KINASE_DOM"/>
    <property type="match status" value="1"/>
</dbReference>
<evidence type="ECO:0000256" key="2">
    <source>
        <dbReference type="ARBA" id="ARBA00022527"/>
    </source>
</evidence>
<dbReference type="GO" id="GO:0000226">
    <property type="term" value="P:microtubule cytoskeleton organization"/>
    <property type="evidence" value="ECO:0007669"/>
    <property type="project" value="TreeGrafter"/>
</dbReference>
<dbReference type="PANTHER" id="PTHR24346:SF82">
    <property type="entry name" value="KP78A-RELATED"/>
    <property type="match status" value="1"/>
</dbReference>
<dbReference type="GO" id="GO:0005737">
    <property type="term" value="C:cytoplasm"/>
    <property type="evidence" value="ECO:0007669"/>
    <property type="project" value="TreeGrafter"/>
</dbReference>
<proteinExistence type="predicted"/>
<comment type="catalytic activity">
    <reaction evidence="8">
        <text>L-seryl-[protein] + ATP = O-phospho-L-seryl-[protein] + ADP + H(+)</text>
        <dbReference type="Rhea" id="RHEA:17989"/>
        <dbReference type="Rhea" id="RHEA-COMP:9863"/>
        <dbReference type="Rhea" id="RHEA-COMP:11604"/>
        <dbReference type="ChEBI" id="CHEBI:15378"/>
        <dbReference type="ChEBI" id="CHEBI:29999"/>
        <dbReference type="ChEBI" id="CHEBI:30616"/>
        <dbReference type="ChEBI" id="CHEBI:83421"/>
        <dbReference type="ChEBI" id="CHEBI:456216"/>
        <dbReference type="EC" id="2.7.11.1"/>
    </reaction>
</comment>
<dbReference type="Pfam" id="PF00069">
    <property type="entry name" value="Pkinase"/>
    <property type="match status" value="1"/>
</dbReference>
<dbReference type="FunFam" id="3.30.200.20:FF:000003">
    <property type="entry name" value="Non-specific serine/threonine protein kinase"/>
    <property type="match status" value="1"/>
</dbReference>
<accession>A0A7J7VQU2</accession>
<dbReference type="GO" id="GO:0005524">
    <property type="term" value="F:ATP binding"/>
    <property type="evidence" value="ECO:0007669"/>
    <property type="project" value="UniProtKB-UniRule"/>
</dbReference>
<dbReference type="PROSITE" id="PS00107">
    <property type="entry name" value="PROTEIN_KINASE_ATP"/>
    <property type="match status" value="1"/>
</dbReference>
<keyword evidence="6 9" id="KW-0067">ATP-binding</keyword>
<feature type="binding site" evidence="9">
    <location>
        <position position="48"/>
    </location>
    <ligand>
        <name>ATP</name>
        <dbReference type="ChEBI" id="CHEBI:30616"/>
    </ligand>
</feature>
<dbReference type="Gene3D" id="1.10.510.10">
    <property type="entry name" value="Transferase(Phosphotransferase) domain 1"/>
    <property type="match status" value="1"/>
</dbReference>
<evidence type="ECO:0000256" key="5">
    <source>
        <dbReference type="ARBA" id="ARBA00022777"/>
    </source>
</evidence>
<dbReference type="EMBL" id="JACAGC010000012">
    <property type="protein sequence ID" value="KAF6327524.1"/>
    <property type="molecule type" value="Genomic_DNA"/>
</dbReference>
<dbReference type="AlphaFoldDB" id="A0A7J7VQU2"/>
<protein>
    <recommendedName>
        <fullName evidence="1">non-specific serine/threonine protein kinase</fullName>
        <ecNumber evidence="1">2.7.11.1</ecNumber>
    </recommendedName>
</protein>
<gene>
    <name evidence="11" type="ORF">mRhiFer1_008245</name>
</gene>
<sequence length="129" mass="14470">MLRDFTHILVDQGPLSAHYELRGSLGEGSFAKVVLGKHILMKTMVAVKIIDQRVSDETHRSLRHEVRCMADLHHPNVVQLFHVISSAESLFLVTELVPGKDMLSYRLGHGRMSEDTARGVFRQLVSAVP</sequence>
<reference evidence="11 12" key="1">
    <citation type="journal article" date="2020" name="Nature">
        <title>Six reference-quality genomes reveal evolution of bat adaptations.</title>
        <authorList>
            <person name="Jebb D."/>
            <person name="Huang Z."/>
            <person name="Pippel M."/>
            <person name="Hughes G.M."/>
            <person name="Lavrichenko K."/>
            <person name="Devanna P."/>
            <person name="Winkler S."/>
            <person name="Jermiin L.S."/>
            <person name="Skirmuntt E.C."/>
            <person name="Katzourakis A."/>
            <person name="Burkitt-Gray L."/>
            <person name="Ray D.A."/>
            <person name="Sullivan K.A.M."/>
            <person name="Roscito J.G."/>
            <person name="Kirilenko B.M."/>
            <person name="Davalos L.M."/>
            <person name="Corthals A.P."/>
            <person name="Power M.L."/>
            <person name="Jones G."/>
            <person name="Ransome R.D."/>
            <person name="Dechmann D.K.N."/>
            <person name="Locatelli A.G."/>
            <person name="Puechmaille S.J."/>
            <person name="Fedrigo O."/>
            <person name="Jarvis E.D."/>
            <person name="Hiller M."/>
            <person name="Vernes S.C."/>
            <person name="Myers E.W."/>
            <person name="Teeling E.C."/>
        </authorList>
    </citation>
    <scope>NUCLEOTIDE SEQUENCE [LARGE SCALE GENOMIC DNA]</scope>
    <source>
        <strain evidence="11">MRhiFer1</strain>
        <tissue evidence="11">Lung</tissue>
    </source>
</reference>
<evidence type="ECO:0000256" key="1">
    <source>
        <dbReference type="ARBA" id="ARBA00012513"/>
    </source>
</evidence>
<evidence type="ECO:0000256" key="9">
    <source>
        <dbReference type="PROSITE-ProRule" id="PRU10141"/>
    </source>
</evidence>
<evidence type="ECO:0000313" key="11">
    <source>
        <dbReference type="EMBL" id="KAF6327524.1"/>
    </source>
</evidence>
<evidence type="ECO:0000256" key="4">
    <source>
        <dbReference type="ARBA" id="ARBA00022741"/>
    </source>
</evidence>
<keyword evidence="2" id="KW-0723">Serine/threonine-protein kinase</keyword>
<evidence type="ECO:0000313" key="12">
    <source>
        <dbReference type="Proteomes" id="UP000585614"/>
    </source>
</evidence>
<keyword evidence="5" id="KW-0418">Kinase</keyword>
<organism evidence="11 12">
    <name type="scientific">Rhinolophus ferrumequinum</name>
    <name type="common">Greater horseshoe bat</name>
    <dbReference type="NCBI Taxonomy" id="59479"/>
    <lineage>
        <taxon>Eukaryota</taxon>
        <taxon>Metazoa</taxon>
        <taxon>Chordata</taxon>
        <taxon>Craniata</taxon>
        <taxon>Vertebrata</taxon>
        <taxon>Euteleostomi</taxon>
        <taxon>Mammalia</taxon>
        <taxon>Eutheria</taxon>
        <taxon>Laurasiatheria</taxon>
        <taxon>Chiroptera</taxon>
        <taxon>Yinpterochiroptera</taxon>
        <taxon>Rhinolophoidea</taxon>
        <taxon>Rhinolophidae</taxon>
        <taxon>Rhinolophinae</taxon>
        <taxon>Rhinolophus</taxon>
    </lineage>
</organism>
<dbReference type="SMART" id="SM00220">
    <property type="entry name" value="S_TKc"/>
    <property type="match status" value="1"/>
</dbReference>
<dbReference type="PANTHER" id="PTHR24346">
    <property type="entry name" value="MAP/MICROTUBULE AFFINITY-REGULATING KINASE"/>
    <property type="match status" value="1"/>
</dbReference>
<comment type="caution">
    <text evidence="11">The sequence shown here is derived from an EMBL/GenBank/DDBJ whole genome shotgun (WGS) entry which is preliminary data.</text>
</comment>
<evidence type="ECO:0000256" key="6">
    <source>
        <dbReference type="ARBA" id="ARBA00022840"/>
    </source>
</evidence>
<dbReference type="GO" id="GO:0050321">
    <property type="term" value="F:tau-protein kinase activity"/>
    <property type="evidence" value="ECO:0007669"/>
    <property type="project" value="TreeGrafter"/>
</dbReference>
<comment type="catalytic activity">
    <reaction evidence="7">
        <text>L-threonyl-[protein] + ATP = O-phospho-L-threonyl-[protein] + ADP + H(+)</text>
        <dbReference type="Rhea" id="RHEA:46608"/>
        <dbReference type="Rhea" id="RHEA-COMP:11060"/>
        <dbReference type="Rhea" id="RHEA-COMP:11605"/>
        <dbReference type="ChEBI" id="CHEBI:15378"/>
        <dbReference type="ChEBI" id="CHEBI:30013"/>
        <dbReference type="ChEBI" id="CHEBI:30616"/>
        <dbReference type="ChEBI" id="CHEBI:61977"/>
        <dbReference type="ChEBI" id="CHEBI:456216"/>
        <dbReference type="EC" id="2.7.11.1"/>
    </reaction>
</comment>
<name>A0A7J7VQU2_RHIFE</name>
<evidence type="ECO:0000256" key="3">
    <source>
        <dbReference type="ARBA" id="ARBA00022679"/>
    </source>
</evidence>
<dbReference type="InterPro" id="IPR000719">
    <property type="entry name" value="Prot_kinase_dom"/>
</dbReference>
<dbReference type="SUPFAM" id="SSF56112">
    <property type="entry name" value="Protein kinase-like (PK-like)"/>
    <property type="match status" value="1"/>
</dbReference>
<dbReference type="GO" id="GO:0035556">
    <property type="term" value="P:intracellular signal transduction"/>
    <property type="evidence" value="ECO:0007669"/>
    <property type="project" value="TreeGrafter"/>
</dbReference>
<dbReference type="EC" id="2.7.11.1" evidence="1"/>
<dbReference type="InterPro" id="IPR011009">
    <property type="entry name" value="Kinase-like_dom_sf"/>
</dbReference>
<evidence type="ECO:0000256" key="8">
    <source>
        <dbReference type="ARBA" id="ARBA00048679"/>
    </source>
</evidence>
<evidence type="ECO:0000256" key="7">
    <source>
        <dbReference type="ARBA" id="ARBA00047899"/>
    </source>
</evidence>
<keyword evidence="4 9" id="KW-0547">Nucleotide-binding</keyword>
<feature type="domain" description="Protein kinase" evidence="10">
    <location>
        <begin position="19"/>
        <end position="129"/>
    </location>
</feature>
<dbReference type="Proteomes" id="UP000585614">
    <property type="component" value="Unassembled WGS sequence"/>
</dbReference>
<dbReference type="InterPro" id="IPR017441">
    <property type="entry name" value="Protein_kinase_ATP_BS"/>
</dbReference>